<evidence type="ECO:0000313" key="3">
    <source>
        <dbReference type="Proteomes" id="UP001176941"/>
    </source>
</evidence>
<keyword evidence="3" id="KW-1185">Reference proteome</keyword>
<dbReference type="EMBL" id="OX459968">
    <property type="protein sequence ID" value="CAI9172261.1"/>
    <property type="molecule type" value="Genomic_DNA"/>
</dbReference>
<reference evidence="2" key="1">
    <citation type="submission" date="2023-04" db="EMBL/GenBank/DDBJ databases">
        <authorList>
            <consortium name="ELIXIR-Norway"/>
        </authorList>
    </citation>
    <scope>NUCLEOTIDE SEQUENCE [LARGE SCALE GENOMIC DNA]</scope>
</reference>
<protein>
    <submittedName>
        <fullName evidence="2">Uncharacterized protein</fullName>
    </submittedName>
</protein>
<sequence length="238" mass="26323">MGARTRKRGGGAEPVSGCPGRRLPGGARAGEEGPRSRWQRPRRSPDWVCKDARRIALSCPHPTKSQWGPQPRRLNRTKAAWRYRGFRAEAGVAHRSCTRTAAGRPCWRNRLKRGVLLPGLTSLLRCPFLERRSLTVPVSALPSEPRVREQADPAEARLHLPRLSAPQGCRLPVRSLNRLYWGRRRASRRGDILRFVLREGPTAPRGLLVPKAPGGSHGGVGGSLRIRAASGRLYAAEN</sequence>
<accession>A0ABN8ZJ95</accession>
<name>A0ABN8ZJ95_RANTA</name>
<organism evidence="2 3">
    <name type="scientific">Rangifer tarandus platyrhynchus</name>
    <name type="common">Svalbard reindeer</name>
    <dbReference type="NCBI Taxonomy" id="3082113"/>
    <lineage>
        <taxon>Eukaryota</taxon>
        <taxon>Metazoa</taxon>
        <taxon>Chordata</taxon>
        <taxon>Craniata</taxon>
        <taxon>Vertebrata</taxon>
        <taxon>Euteleostomi</taxon>
        <taxon>Mammalia</taxon>
        <taxon>Eutheria</taxon>
        <taxon>Laurasiatheria</taxon>
        <taxon>Artiodactyla</taxon>
        <taxon>Ruminantia</taxon>
        <taxon>Pecora</taxon>
        <taxon>Cervidae</taxon>
        <taxon>Odocoileinae</taxon>
        <taxon>Rangifer</taxon>
    </lineage>
</organism>
<evidence type="ECO:0000256" key="1">
    <source>
        <dbReference type="SAM" id="MobiDB-lite"/>
    </source>
</evidence>
<dbReference type="Proteomes" id="UP001176941">
    <property type="component" value="Chromosome 32"/>
</dbReference>
<feature type="region of interest" description="Disordered" evidence="1">
    <location>
        <begin position="1"/>
        <end position="45"/>
    </location>
</feature>
<gene>
    <name evidence="2" type="ORF">MRATA1EN1_LOCUS21223</name>
</gene>
<evidence type="ECO:0000313" key="2">
    <source>
        <dbReference type="EMBL" id="CAI9172261.1"/>
    </source>
</evidence>
<proteinExistence type="predicted"/>